<dbReference type="AlphaFoldDB" id="A0AAV7T1W2"/>
<comment type="caution">
    <text evidence="2">The sequence shown here is derived from an EMBL/GenBank/DDBJ whole genome shotgun (WGS) entry which is preliminary data.</text>
</comment>
<protein>
    <submittedName>
        <fullName evidence="2">Uncharacterized protein</fullName>
    </submittedName>
</protein>
<name>A0AAV7T1W2_PLEWA</name>
<evidence type="ECO:0000256" key="1">
    <source>
        <dbReference type="SAM" id="MobiDB-lite"/>
    </source>
</evidence>
<feature type="compositionally biased region" description="Polar residues" evidence="1">
    <location>
        <begin position="64"/>
        <end position="79"/>
    </location>
</feature>
<reference evidence="2" key="1">
    <citation type="journal article" date="2022" name="bioRxiv">
        <title>Sequencing and chromosome-scale assembly of the giantPleurodeles waltlgenome.</title>
        <authorList>
            <person name="Brown T."/>
            <person name="Elewa A."/>
            <person name="Iarovenko S."/>
            <person name="Subramanian E."/>
            <person name="Araus A.J."/>
            <person name="Petzold A."/>
            <person name="Susuki M."/>
            <person name="Suzuki K.-i.T."/>
            <person name="Hayashi T."/>
            <person name="Toyoda A."/>
            <person name="Oliveira C."/>
            <person name="Osipova E."/>
            <person name="Leigh N.D."/>
            <person name="Simon A."/>
            <person name="Yun M.H."/>
        </authorList>
    </citation>
    <scope>NUCLEOTIDE SEQUENCE</scope>
    <source>
        <strain evidence="2">20211129_DDA</strain>
        <tissue evidence="2">Liver</tissue>
    </source>
</reference>
<feature type="region of interest" description="Disordered" evidence="1">
    <location>
        <begin position="32"/>
        <end position="80"/>
    </location>
</feature>
<dbReference type="Proteomes" id="UP001066276">
    <property type="component" value="Chromosome 4_1"/>
</dbReference>
<accession>A0AAV7T1W2</accession>
<dbReference type="EMBL" id="JANPWB010000007">
    <property type="protein sequence ID" value="KAJ1170094.1"/>
    <property type="molecule type" value="Genomic_DNA"/>
</dbReference>
<evidence type="ECO:0000313" key="2">
    <source>
        <dbReference type="EMBL" id="KAJ1170094.1"/>
    </source>
</evidence>
<sequence length="142" mass="15806">MPVPDTVMAPPNQASHPGDVGVCKALSEWTGRAATAQAGTPREATPEKELGRHHSQEHRRTRISVYTTEPRTSRRNATTAVFPPVPKKVDEQEAVSSAYRQCSGESVALPVWDSMKRFFSYKCSIDYSDESQKTPKTRNKTE</sequence>
<proteinExistence type="predicted"/>
<gene>
    <name evidence="2" type="ORF">NDU88_001975</name>
</gene>
<organism evidence="2 3">
    <name type="scientific">Pleurodeles waltl</name>
    <name type="common">Iberian ribbed newt</name>
    <dbReference type="NCBI Taxonomy" id="8319"/>
    <lineage>
        <taxon>Eukaryota</taxon>
        <taxon>Metazoa</taxon>
        <taxon>Chordata</taxon>
        <taxon>Craniata</taxon>
        <taxon>Vertebrata</taxon>
        <taxon>Euteleostomi</taxon>
        <taxon>Amphibia</taxon>
        <taxon>Batrachia</taxon>
        <taxon>Caudata</taxon>
        <taxon>Salamandroidea</taxon>
        <taxon>Salamandridae</taxon>
        <taxon>Pleurodelinae</taxon>
        <taxon>Pleurodeles</taxon>
    </lineage>
</organism>
<feature type="compositionally biased region" description="Basic and acidic residues" evidence="1">
    <location>
        <begin position="44"/>
        <end position="54"/>
    </location>
</feature>
<keyword evidence="3" id="KW-1185">Reference proteome</keyword>
<evidence type="ECO:0000313" key="3">
    <source>
        <dbReference type="Proteomes" id="UP001066276"/>
    </source>
</evidence>